<dbReference type="Pfam" id="PF12883">
    <property type="entry name" value="DUF3828"/>
    <property type="match status" value="1"/>
</dbReference>
<keyword evidence="1" id="KW-0732">Signal</keyword>
<sequence>MAVAVAGATLLNAAAIPPASAQQAPAAQTAAQTPEGLVRDLYQNYLETAPDTDVGFDFTEPAVARRYFDGSLAALVVADAKSAEPKLDFDPFVDGQDFEIKAVSTRTTLSTGSTATVEADFENFDERKHLTFKLAKTKAGWRISDVEWGGDRQSLRQMLTKTRR</sequence>
<reference evidence="3" key="1">
    <citation type="journal article" date="2014" name="Int. J. Syst. Evol. Microbiol.">
        <title>Complete genome sequence of Corynebacterium casei LMG S-19264T (=DSM 44701T), isolated from a smear-ripened cheese.</title>
        <authorList>
            <consortium name="US DOE Joint Genome Institute (JGI-PGF)"/>
            <person name="Walter F."/>
            <person name="Albersmeier A."/>
            <person name="Kalinowski J."/>
            <person name="Ruckert C."/>
        </authorList>
    </citation>
    <scope>NUCLEOTIDE SEQUENCE</scope>
    <source>
        <strain evidence="3">CCM 7897</strain>
    </source>
</reference>
<feature type="domain" description="DUF3828" evidence="2">
    <location>
        <begin position="35"/>
        <end position="148"/>
    </location>
</feature>
<evidence type="ECO:0000256" key="1">
    <source>
        <dbReference type="SAM" id="SignalP"/>
    </source>
</evidence>
<evidence type="ECO:0000259" key="2">
    <source>
        <dbReference type="Pfam" id="PF12883"/>
    </source>
</evidence>
<dbReference type="Proteomes" id="UP000606044">
    <property type="component" value="Unassembled WGS sequence"/>
</dbReference>
<gene>
    <name evidence="3" type="ORF">GCM10007301_00270</name>
</gene>
<dbReference type="EMBL" id="BMCT01000001">
    <property type="protein sequence ID" value="GGF44700.1"/>
    <property type="molecule type" value="Genomic_DNA"/>
</dbReference>
<accession>A0A917BIT7</accession>
<dbReference type="Gene3D" id="3.10.450.50">
    <property type="match status" value="1"/>
</dbReference>
<feature type="chain" id="PRO_5036988169" description="DUF3828 domain-containing protein" evidence="1">
    <location>
        <begin position="22"/>
        <end position="164"/>
    </location>
</feature>
<proteinExistence type="predicted"/>
<reference evidence="3" key="2">
    <citation type="submission" date="2020-09" db="EMBL/GenBank/DDBJ databases">
        <authorList>
            <person name="Sun Q."/>
            <person name="Sedlacek I."/>
        </authorList>
    </citation>
    <scope>NUCLEOTIDE SEQUENCE</scope>
    <source>
        <strain evidence="3">CCM 7897</strain>
    </source>
</reference>
<protein>
    <recommendedName>
        <fullName evidence="2">DUF3828 domain-containing protein</fullName>
    </recommendedName>
</protein>
<organism evidence="3 4">
    <name type="scientific">Azorhizobium oxalatiphilum</name>
    <dbReference type="NCBI Taxonomy" id="980631"/>
    <lineage>
        <taxon>Bacteria</taxon>
        <taxon>Pseudomonadati</taxon>
        <taxon>Pseudomonadota</taxon>
        <taxon>Alphaproteobacteria</taxon>
        <taxon>Hyphomicrobiales</taxon>
        <taxon>Xanthobacteraceae</taxon>
        <taxon>Azorhizobium</taxon>
    </lineage>
</organism>
<dbReference type="InterPro" id="IPR024289">
    <property type="entry name" value="DUF3828"/>
</dbReference>
<evidence type="ECO:0000313" key="3">
    <source>
        <dbReference type="EMBL" id="GGF44700.1"/>
    </source>
</evidence>
<dbReference type="RefSeq" id="WP_188574266.1">
    <property type="nucleotide sequence ID" value="NZ_BMCT01000001.1"/>
</dbReference>
<evidence type="ECO:0000313" key="4">
    <source>
        <dbReference type="Proteomes" id="UP000606044"/>
    </source>
</evidence>
<keyword evidence="4" id="KW-1185">Reference proteome</keyword>
<dbReference type="AlphaFoldDB" id="A0A917BIT7"/>
<name>A0A917BIT7_9HYPH</name>
<comment type="caution">
    <text evidence="3">The sequence shown here is derived from an EMBL/GenBank/DDBJ whole genome shotgun (WGS) entry which is preliminary data.</text>
</comment>
<feature type="signal peptide" evidence="1">
    <location>
        <begin position="1"/>
        <end position="21"/>
    </location>
</feature>